<reference evidence="2" key="2">
    <citation type="journal article" date="2015" name="Data Brief">
        <title>Shoot transcriptome of the giant reed, Arundo donax.</title>
        <authorList>
            <person name="Barrero R.A."/>
            <person name="Guerrero F.D."/>
            <person name="Moolhuijzen P."/>
            <person name="Goolsby J.A."/>
            <person name="Tidwell J."/>
            <person name="Bellgard S.E."/>
            <person name="Bellgard M.I."/>
        </authorList>
    </citation>
    <scope>NUCLEOTIDE SEQUENCE</scope>
    <source>
        <tissue evidence="2">Shoot tissue taken approximately 20 cm above the soil surface</tissue>
    </source>
</reference>
<feature type="transmembrane region" description="Helical" evidence="1">
    <location>
        <begin position="20"/>
        <end position="37"/>
    </location>
</feature>
<keyword evidence="1" id="KW-0812">Transmembrane</keyword>
<accession>A0A0A8ZPE8</accession>
<keyword evidence="1" id="KW-0472">Membrane</keyword>
<evidence type="ECO:0000313" key="2">
    <source>
        <dbReference type="EMBL" id="JAD41309.1"/>
    </source>
</evidence>
<proteinExistence type="predicted"/>
<dbReference type="EMBL" id="GBRH01256586">
    <property type="protein sequence ID" value="JAD41309.1"/>
    <property type="molecule type" value="Transcribed_RNA"/>
</dbReference>
<dbReference type="AlphaFoldDB" id="A0A0A8ZPE8"/>
<sequence length="38" mass="4448">MPFSLKSKNRFSYNVLSDNPSLVVYIFSFLCVYLVELN</sequence>
<evidence type="ECO:0000256" key="1">
    <source>
        <dbReference type="SAM" id="Phobius"/>
    </source>
</evidence>
<keyword evidence="1" id="KW-1133">Transmembrane helix</keyword>
<organism evidence="2">
    <name type="scientific">Arundo donax</name>
    <name type="common">Giant reed</name>
    <name type="synonym">Donax arundinaceus</name>
    <dbReference type="NCBI Taxonomy" id="35708"/>
    <lineage>
        <taxon>Eukaryota</taxon>
        <taxon>Viridiplantae</taxon>
        <taxon>Streptophyta</taxon>
        <taxon>Embryophyta</taxon>
        <taxon>Tracheophyta</taxon>
        <taxon>Spermatophyta</taxon>
        <taxon>Magnoliopsida</taxon>
        <taxon>Liliopsida</taxon>
        <taxon>Poales</taxon>
        <taxon>Poaceae</taxon>
        <taxon>PACMAD clade</taxon>
        <taxon>Arundinoideae</taxon>
        <taxon>Arundineae</taxon>
        <taxon>Arundo</taxon>
    </lineage>
</organism>
<name>A0A0A8ZPE8_ARUDO</name>
<reference evidence="2" key="1">
    <citation type="submission" date="2014-09" db="EMBL/GenBank/DDBJ databases">
        <authorList>
            <person name="Magalhaes I.L.F."/>
            <person name="Oliveira U."/>
            <person name="Santos F.R."/>
            <person name="Vidigal T.H.D.A."/>
            <person name="Brescovit A.D."/>
            <person name="Santos A.J."/>
        </authorList>
    </citation>
    <scope>NUCLEOTIDE SEQUENCE</scope>
    <source>
        <tissue evidence="2">Shoot tissue taken approximately 20 cm above the soil surface</tissue>
    </source>
</reference>
<protein>
    <submittedName>
        <fullName evidence="2">Uncharacterized protein</fullName>
    </submittedName>
</protein>